<evidence type="ECO:0000313" key="1">
    <source>
        <dbReference type="EMBL" id="EUA76226.1"/>
    </source>
</evidence>
<dbReference type="AlphaFoldDB" id="X8E7Q4"/>
<reference evidence="1" key="1">
    <citation type="submission" date="2014-01" db="EMBL/GenBank/DDBJ databases">
        <authorList>
            <person name="Brown-Elliot B."/>
            <person name="Wallace R."/>
            <person name="Lenaerts A."/>
            <person name="Ordway D."/>
            <person name="DeGroote M.A."/>
            <person name="Parker T."/>
            <person name="Sizemore C."/>
            <person name="Tallon L.J."/>
            <person name="Sadzewicz L.K."/>
            <person name="Sengamalay N."/>
            <person name="Fraser C.M."/>
            <person name="Hine E."/>
            <person name="Shefchek K.A."/>
            <person name="Das S.P."/>
            <person name="Tettelin H."/>
        </authorList>
    </citation>
    <scope>NUCLEOTIDE SEQUENCE [LARGE SCALE GENOMIC DNA]</scope>
    <source>
        <strain evidence="1">4042</strain>
    </source>
</reference>
<gene>
    <name evidence="1" type="ORF">I553_9270</name>
</gene>
<dbReference type="EMBL" id="JAOB01000007">
    <property type="protein sequence ID" value="EUA76226.1"/>
    <property type="molecule type" value="Genomic_DNA"/>
</dbReference>
<organism evidence="1">
    <name type="scientific">Mycobacterium xenopi 4042</name>
    <dbReference type="NCBI Taxonomy" id="1299334"/>
    <lineage>
        <taxon>Bacteria</taxon>
        <taxon>Bacillati</taxon>
        <taxon>Actinomycetota</taxon>
        <taxon>Actinomycetes</taxon>
        <taxon>Mycobacteriales</taxon>
        <taxon>Mycobacteriaceae</taxon>
        <taxon>Mycobacterium</taxon>
    </lineage>
</organism>
<accession>X8E7Q4</accession>
<protein>
    <submittedName>
        <fullName evidence="1">Uncharacterized protein</fullName>
    </submittedName>
</protein>
<comment type="caution">
    <text evidence="1">The sequence shown here is derived from an EMBL/GenBank/DDBJ whole genome shotgun (WGS) entry which is preliminary data.</text>
</comment>
<sequence>MRRSLGRSRSRGLSHGMMVGQFDATDELALDVDVGVGVSSPAYGSPMSP</sequence>
<proteinExistence type="predicted"/>
<name>X8E7Q4_MYCXE</name>